<evidence type="ECO:0000256" key="2">
    <source>
        <dbReference type="ARBA" id="ARBA00022801"/>
    </source>
</evidence>
<dbReference type="InterPro" id="IPR015421">
    <property type="entry name" value="PyrdxlP-dep_Trfase_major"/>
</dbReference>
<keyword evidence="5" id="KW-0032">Aminotransferase</keyword>
<evidence type="ECO:0000313" key="6">
    <source>
        <dbReference type="Proteomes" id="UP001501326"/>
    </source>
</evidence>
<keyword evidence="3 4" id="KW-0663">Pyridoxal phosphate</keyword>
<dbReference type="EC" id="3.7.1.3" evidence="4"/>
<gene>
    <name evidence="5" type="ORF">GCM10009867_29370</name>
</gene>
<dbReference type="EMBL" id="BAAARN010000004">
    <property type="protein sequence ID" value="GAA2738386.1"/>
    <property type="molecule type" value="Genomic_DNA"/>
</dbReference>
<proteinExistence type="inferred from homology"/>
<dbReference type="RefSeq" id="WP_344194773.1">
    <property type="nucleotide sequence ID" value="NZ_BAAARN010000004.1"/>
</dbReference>
<dbReference type="InterPro" id="IPR015424">
    <property type="entry name" value="PyrdxlP-dep_Trfase"/>
</dbReference>
<comment type="cofactor">
    <cofactor evidence="4">
        <name>pyridoxal 5'-phosphate</name>
        <dbReference type="ChEBI" id="CHEBI:597326"/>
    </cofactor>
</comment>
<comment type="catalytic activity">
    <reaction evidence="4">
        <text>L-kynurenine + H2O = anthranilate + L-alanine + H(+)</text>
        <dbReference type="Rhea" id="RHEA:16813"/>
        <dbReference type="ChEBI" id="CHEBI:15377"/>
        <dbReference type="ChEBI" id="CHEBI:15378"/>
        <dbReference type="ChEBI" id="CHEBI:16567"/>
        <dbReference type="ChEBI" id="CHEBI:57959"/>
        <dbReference type="ChEBI" id="CHEBI:57972"/>
        <dbReference type="EC" id="3.7.1.3"/>
    </reaction>
</comment>
<keyword evidence="2 4" id="KW-0378">Hydrolase</keyword>
<comment type="similarity">
    <text evidence="4">Belongs to the kynureninase family.</text>
</comment>
<evidence type="ECO:0000313" key="5">
    <source>
        <dbReference type="EMBL" id="GAA2738386.1"/>
    </source>
</evidence>
<dbReference type="InterPro" id="IPR015422">
    <property type="entry name" value="PyrdxlP-dep_Trfase_small"/>
</dbReference>
<dbReference type="SUPFAM" id="SSF53383">
    <property type="entry name" value="PLP-dependent transferases"/>
    <property type="match status" value="1"/>
</dbReference>
<dbReference type="PANTHER" id="PTHR14084:SF0">
    <property type="entry name" value="KYNURENINASE"/>
    <property type="match status" value="1"/>
</dbReference>
<evidence type="ECO:0000256" key="3">
    <source>
        <dbReference type="ARBA" id="ARBA00022898"/>
    </source>
</evidence>
<organism evidence="5 6">
    <name type="scientific">Pedococcus aerophilus</name>
    <dbReference type="NCBI Taxonomy" id="436356"/>
    <lineage>
        <taxon>Bacteria</taxon>
        <taxon>Bacillati</taxon>
        <taxon>Actinomycetota</taxon>
        <taxon>Actinomycetes</taxon>
        <taxon>Micrococcales</taxon>
        <taxon>Intrasporangiaceae</taxon>
        <taxon>Pedococcus</taxon>
    </lineage>
</organism>
<dbReference type="PANTHER" id="PTHR14084">
    <property type="entry name" value="KYNURENINASE"/>
    <property type="match status" value="1"/>
</dbReference>
<name>A0ABN3UTS3_9MICO</name>
<reference evidence="5 6" key="1">
    <citation type="journal article" date="2019" name="Int. J. Syst. Evol. Microbiol.">
        <title>The Global Catalogue of Microorganisms (GCM) 10K type strain sequencing project: providing services to taxonomists for standard genome sequencing and annotation.</title>
        <authorList>
            <consortium name="The Broad Institute Genomics Platform"/>
            <consortium name="The Broad Institute Genome Sequencing Center for Infectious Disease"/>
            <person name="Wu L."/>
            <person name="Ma J."/>
        </authorList>
    </citation>
    <scope>NUCLEOTIDE SEQUENCE [LARGE SCALE GENOMIC DNA]</scope>
    <source>
        <strain evidence="5 6">JCM 16378</strain>
    </source>
</reference>
<protein>
    <recommendedName>
        <fullName evidence="4">Kynureninase</fullName>
        <ecNumber evidence="4">3.7.1.3</ecNumber>
    </recommendedName>
</protein>
<comment type="pathway">
    <text evidence="4">Amino-acid degradation; L-kynurenine degradation; L-alanine and anthranilate from L-kynurenine: step 1/1.</text>
</comment>
<comment type="catalytic activity">
    <reaction evidence="4">
        <text>3-hydroxy-L-kynurenine + H2O = 3-hydroxyanthranilate + L-alanine + H(+)</text>
        <dbReference type="Rhea" id="RHEA:25143"/>
        <dbReference type="ChEBI" id="CHEBI:15377"/>
        <dbReference type="ChEBI" id="CHEBI:15378"/>
        <dbReference type="ChEBI" id="CHEBI:36559"/>
        <dbReference type="ChEBI" id="CHEBI:57972"/>
        <dbReference type="ChEBI" id="CHEBI:58125"/>
        <dbReference type="EC" id="3.7.1.3"/>
    </reaction>
</comment>
<dbReference type="Gene3D" id="3.90.1150.10">
    <property type="entry name" value="Aspartate Aminotransferase, domain 1"/>
    <property type="match status" value="1"/>
</dbReference>
<accession>A0ABN3UTS3</accession>
<sequence length="423" mass="45510">MSSHDIAADLRAEAADLDAADPLRSLRDRYLTPEGTDLVAYFDGNSLGRPVAAAAEQLQSFVAGPWGDRLIRSWDEQWLDWPTRIGDRIGELVLGAGPGQTFVGDSTTVLLYKLSRAAVDAQVARGRDEIVLDTDNFPTDRYVLEGIAAERGLTLRWIEADERAGVTLEQVRAVVGPKTALAVFSHVAYRSGFIADGAGITAAVREAGGLVLWDLSHTGGSVPVQFDEWGVDLAVGCTYKYLNGGPGAPAWAYVAQRHHGTLRQPIWGWIGRRDAFQMGPGYDPADGLRSFISGTPPILAMVPLQASLDVIAEAGIEAIRAKSVALTEFVIRLADDLLAPLGVEIASPRDSSIRGGHVTLRRNGFREITATLWTQGVIPDYRDPDGIRIGVAPLSTSFDEVVVGMLALRDTIVEFDAADGPRS</sequence>
<dbReference type="InterPro" id="IPR010111">
    <property type="entry name" value="Kynureninase"/>
</dbReference>
<keyword evidence="1 4" id="KW-0662">Pyridine nucleotide biosynthesis</keyword>
<comment type="subunit">
    <text evidence="4">Homodimer.</text>
</comment>
<keyword evidence="5" id="KW-0808">Transferase</keyword>
<dbReference type="Proteomes" id="UP001501326">
    <property type="component" value="Unassembled WGS sequence"/>
</dbReference>
<dbReference type="Pfam" id="PF22580">
    <property type="entry name" value="KYNU_C"/>
    <property type="match status" value="1"/>
</dbReference>
<dbReference type="GO" id="GO:0008483">
    <property type="term" value="F:transaminase activity"/>
    <property type="evidence" value="ECO:0007669"/>
    <property type="project" value="UniProtKB-KW"/>
</dbReference>
<dbReference type="PIRSF" id="PIRSF038800">
    <property type="entry name" value="KYNU"/>
    <property type="match status" value="1"/>
</dbReference>
<evidence type="ECO:0000256" key="4">
    <source>
        <dbReference type="PIRNR" id="PIRNR038800"/>
    </source>
</evidence>
<comment type="pathway">
    <text evidence="4">Cofactor biosynthesis; NAD(+) biosynthesis; quinolinate from L-kynurenine: step 2/3.</text>
</comment>
<comment type="caution">
    <text evidence="5">The sequence shown here is derived from an EMBL/GenBank/DDBJ whole genome shotgun (WGS) entry which is preliminary data.</text>
</comment>
<evidence type="ECO:0000256" key="1">
    <source>
        <dbReference type="ARBA" id="ARBA00022642"/>
    </source>
</evidence>
<dbReference type="Gene3D" id="3.40.640.10">
    <property type="entry name" value="Type I PLP-dependent aspartate aminotransferase-like (Major domain)"/>
    <property type="match status" value="1"/>
</dbReference>
<comment type="function">
    <text evidence="4">Catalyzes the cleavage of L-kynurenine (L-Kyn) and L-3-hydroxykynurenine (L-3OHKyn) into anthranilic acid (AA) and 3-hydroxyanthranilic acid (3-OHAA), respectively.</text>
</comment>
<keyword evidence="6" id="KW-1185">Reference proteome</keyword>